<proteinExistence type="predicted"/>
<organism evidence="2 3">
    <name type="scientific">Stylosanthes scabra</name>
    <dbReference type="NCBI Taxonomy" id="79078"/>
    <lineage>
        <taxon>Eukaryota</taxon>
        <taxon>Viridiplantae</taxon>
        <taxon>Streptophyta</taxon>
        <taxon>Embryophyta</taxon>
        <taxon>Tracheophyta</taxon>
        <taxon>Spermatophyta</taxon>
        <taxon>Magnoliopsida</taxon>
        <taxon>eudicotyledons</taxon>
        <taxon>Gunneridae</taxon>
        <taxon>Pentapetalae</taxon>
        <taxon>rosids</taxon>
        <taxon>fabids</taxon>
        <taxon>Fabales</taxon>
        <taxon>Fabaceae</taxon>
        <taxon>Papilionoideae</taxon>
        <taxon>50 kb inversion clade</taxon>
        <taxon>dalbergioids sensu lato</taxon>
        <taxon>Dalbergieae</taxon>
        <taxon>Pterocarpus clade</taxon>
        <taxon>Stylosanthes</taxon>
    </lineage>
</organism>
<dbReference type="EMBL" id="JASCZI010211559">
    <property type="protein sequence ID" value="MED6194392.1"/>
    <property type="molecule type" value="Genomic_DNA"/>
</dbReference>
<gene>
    <name evidence="2" type="ORF">PIB30_028145</name>
</gene>
<feature type="region of interest" description="Disordered" evidence="1">
    <location>
        <begin position="87"/>
        <end position="107"/>
    </location>
</feature>
<evidence type="ECO:0000256" key="1">
    <source>
        <dbReference type="SAM" id="MobiDB-lite"/>
    </source>
</evidence>
<keyword evidence="3" id="KW-1185">Reference proteome</keyword>
<sequence length="142" mass="15312">MEKNKKKRKNRALARPHPPGGAAAGSENAIFLATGATAPPRPSYDAPPWPARAVSLATFGRSYQVAWRARTLLLVCPHSSRARAMALVRPRGSTNGNDNGANSDDEHTKDWISSRLYTCARRTVPSSSVGRANAKDKNSGLF</sequence>
<feature type="compositionally biased region" description="Polar residues" evidence="1">
    <location>
        <begin position="92"/>
        <end position="102"/>
    </location>
</feature>
<protein>
    <submittedName>
        <fullName evidence="2">Uncharacterized protein</fullName>
    </submittedName>
</protein>
<feature type="region of interest" description="Disordered" evidence="1">
    <location>
        <begin position="1"/>
        <end position="28"/>
    </location>
</feature>
<dbReference type="Proteomes" id="UP001341840">
    <property type="component" value="Unassembled WGS sequence"/>
</dbReference>
<comment type="caution">
    <text evidence="2">The sequence shown here is derived from an EMBL/GenBank/DDBJ whole genome shotgun (WGS) entry which is preliminary data.</text>
</comment>
<accession>A0ABU6X916</accession>
<evidence type="ECO:0000313" key="3">
    <source>
        <dbReference type="Proteomes" id="UP001341840"/>
    </source>
</evidence>
<feature type="compositionally biased region" description="Basic residues" evidence="1">
    <location>
        <begin position="1"/>
        <end position="14"/>
    </location>
</feature>
<name>A0ABU6X916_9FABA</name>
<evidence type="ECO:0000313" key="2">
    <source>
        <dbReference type="EMBL" id="MED6194392.1"/>
    </source>
</evidence>
<reference evidence="2 3" key="1">
    <citation type="journal article" date="2023" name="Plants (Basel)">
        <title>Bridging the Gap: Combining Genomics and Transcriptomics Approaches to Understand Stylosanthes scabra, an Orphan Legume from the Brazilian Caatinga.</title>
        <authorList>
            <person name="Ferreira-Neto J.R.C."/>
            <person name="da Silva M.D."/>
            <person name="Binneck E."/>
            <person name="de Melo N.F."/>
            <person name="da Silva R.H."/>
            <person name="de Melo A.L.T.M."/>
            <person name="Pandolfi V."/>
            <person name="Bustamante F.O."/>
            <person name="Brasileiro-Vidal A.C."/>
            <person name="Benko-Iseppon A.M."/>
        </authorList>
    </citation>
    <scope>NUCLEOTIDE SEQUENCE [LARGE SCALE GENOMIC DNA]</scope>
    <source>
        <tissue evidence="2">Leaves</tissue>
    </source>
</reference>